<evidence type="ECO:0000256" key="6">
    <source>
        <dbReference type="ARBA" id="ARBA00022723"/>
    </source>
</evidence>
<evidence type="ECO:0000256" key="11">
    <source>
        <dbReference type="ARBA" id="ARBA00023008"/>
    </source>
</evidence>
<evidence type="ECO:0000256" key="9">
    <source>
        <dbReference type="ARBA" id="ARBA00022772"/>
    </source>
</evidence>
<feature type="disulfide bond" evidence="15">
    <location>
        <begin position="42"/>
        <end position="103"/>
    </location>
</feature>
<dbReference type="GO" id="GO:0005507">
    <property type="term" value="F:copper ion binding"/>
    <property type="evidence" value="ECO:0007669"/>
    <property type="project" value="UniProtKB-UniRule"/>
</dbReference>
<feature type="domain" description="SRCR" evidence="17">
    <location>
        <begin position="243"/>
        <end position="343"/>
    </location>
</feature>
<sequence length="545" mass="59737">LKFRLAGYPRKHNEGRVEVFYNDEWGTICDDDFTLSNAHVLCRHLGFVAATGWAHSAKYGKGVGRIWLDNVNCAGGEKSIGDCKHRGWGNSDCSHEEDAGVICKDERIPGFKDSNVIEVRKPLAGWAAPGSHRAPWVGGWVWGGRVADATCTATGLAGRGSELLSPRRLFTERQQLNYRLHSVSCTGTEVHLSMCTFEFYRGNASASCRTGMPAVVSCLPGPLFAAGTPCPTLPCPCSPQPRIRLKGGARVGEGRVEVLRSSEWGTICDDRWNLLSASVVCRELGFGSAKEALTGARMGRGTGPIHLNEVQCQGTEKSLWSCPFRNITQEDCKHTEDAAVRCNVPYMGYENLIRLSGGRSRFEGRVEVAVGAGDGEQPHWGLVCGEGWGTLEAMVACRQLGLGFANHGLQETWYWDASNVTDMVMSGVKCTGLEMSLSQCQHHGASLSCRNTGTRFAAGVICSETASDLLLHAPLVQETAYIEDRPLHMLYCAAEENCLSSSARLANWPYGHRRLLRFSSQIHNHGRADFRPKAGRHSWVWHECH</sequence>
<dbReference type="PRINTS" id="PR00258">
    <property type="entry name" value="SPERACTRCPTR"/>
</dbReference>
<dbReference type="OrthoDB" id="547291at2759"/>
<keyword evidence="7" id="KW-0732">Signal</keyword>
<dbReference type="PROSITE" id="PS00420">
    <property type="entry name" value="SRCR_1"/>
    <property type="match status" value="1"/>
</dbReference>
<keyword evidence="5 16" id="KW-0964">Secreted</keyword>
<evidence type="ECO:0000256" key="5">
    <source>
        <dbReference type="ARBA" id="ARBA00022525"/>
    </source>
</evidence>
<dbReference type="InterPro" id="IPR001695">
    <property type="entry name" value="Lysyl_oxidase"/>
</dbReference>
<comment type="cofactor">
    <cofactor evidence="1 16">
        <name>Cu cation</name>
        <dbReference type="ChEBI" id="CHEBI:23378"/>
    </cofactor>
</comment>
<comment type="PTM">
    <text evidence="16">The lysine tyrosylquinone cross-link (LTQ) is generated by condensation of the epsilon-amino group of a lysine with a topaquinone produced by oxidation of tyrosine.</text>
</comment>
<feature type="domain" description="SRCR" evidence="17">
    <location>
        <begin position="142"/>
        <end position="219"/>
    </location>
</feature>
<dbReference type="GO" id="GO:0016020">
    <property type="term" value="C:membrane"/>
    <property type="evidence" value="ECO:0007669"/>
    <property type="project" value="InterPro"/>
</dbReference>
<feature type="domain" description="SRCR" evidence="17">
    <location>
        <begin position="3"/>
        <end position="104"/>
    </location>
</feature>
<evidence type="ECO:0000256" key="3">
    <source>
        <dbReference type="ARBA" id="ARBA00007492"/>
    </source>
</evidence>
<keyword evidence="19" id="KW-1185">Reference proteome</keyword>
<evidence type="ECO:0000256" key="16">
    <source>
        <dbReference type="RuleBase" id="RU367046"/>
    </source>
</evidence>
<keyword evidence="8" id="KW-0677">Repeat</keyword>
<dbReference type="InterPro" id="IPR036772">
    <property type="entry name" value="SRCR-like_dom_sf"/>
</dbReference>
<dbReference type="Proteomes" id="UP000633448">
    <property type="component" value="Unassembled WGS sequence"/>
</dbReference>
<feature type="domain" description="SRCR" evidence="17">
    <location>
        <begin position="353"/>
        <end position="463"/>
    </location>
</feature>
<evidence type="ECO:0000256" key="1">
    <source>
        <dbReference type="ARBA" id="ARBA00001935"/>
    </source>
</evidence>
<keyword evidence="4 16" id="KW-0886">LTQ</keyword>
<gene>
    <name evidence="18" type="primary">Loxl3b</name>
    <name evidence="18" type="ORF">PITSOR_R10873</name>
</gene>
<feature type="disulfide bond" evidence="15">
    <location>
        <begin position="312"/>
        <end position="322"/>
    </location>
</feature>
<comment type="caution">
    <text evidence="15">Lacks conserved residue(s) required for the propagation of feature annotation.</text>
</comment>
<evidence type="ECO:0000313" key="18">
    <source>
        <dbReference type="EMBL" id="NWI87143.1"/>
    </source>
</evidence>
<feature type="disulfide bond" evidence="15">
    <location>
        <begin position="185"/>
        <end position="195"/>
    </location>
</feature>
<dbReference type="Pfam" id="PF00530">
    <property type="entry name" value="SRCR"/>
    <property type="match status" value="3"/>
</dbReference>
<dbReference type="PROSITE" id="PS50287">
    <property type="entry name" value="SRCR_2"/>
    <property type="match status" value="4"/>
</dbReference>
<dbReference type="GO" id="GO:0005615">
    <property type="term" value="C:extracellular space"/>
    <property type="evidence" value="ECO:0007669"/>
    <property type="project" value="UniProtKB-UniRule"/>
</dbReference>
<comment type="catalytic activity">
    <reaction evidence="14 16">
        <text>L-lysyl-[protein] + O2 + H2O = (S)-2-amino-6-oxohexanoyl-[protein] + H2O2 + NH4(+)</text>
        <dbReference type="Rhea" id="RHEA:24544"/>
        <dbReference type="Rhea" id="RHEA-COMP:9752"/>
        <dbReference type="Rhea" id="RHEA-COMP:12448"/>
        <dbReference type="ChEBI" id="CHEBI:15377"/>
        <dbReference type="ChEBI" id="CHEBI:15379"/>
        <dbReference type="ChEBI" id="CHEBI:16240"/>
        <dbReference type="ChEBI" id="CHEBI:28938"/>
        <dbReference type="ChEBI" id="CHEBI:29969"/>
        <dbReference type="ChEBI" id="CHEBI:131803"/>
        <dbReference type="EC" id="1.4.3.13"/>
    </reaction>
</comment>
<dbReference type="FunFam" id="3.10.250.10:FF:000008">
    <property type="entry name" value="Lysyl oxidase homolog 2"/>
    <property type="match status" value="1"/>
</dbReference>
<comment type="similarity">
    <text evidence="3 16">Belongs to the lysyl oxidase family.</text>
</comment>
<evidence type="ECO:0000256" key="2">
    <source>
        <dbReference type="ARBA" id="ARBA00004239"/>
    </source>
</evidence>
<dbReference type="PANTHER" id="PTHR45817">
    <property type="entry name" value="LYSYL OXIDASE-LIKE-RELATED"/>
    <property type="match status" value="1"/>
</dbReference>
<comment type="subcellular location">
    <subcellularLocation>
        <location evidence="2 16">Secreted</location>
        <location evidence="2 16">Extracellular space</location>
    </subcellularLocation>
</comment>
<feature type="disulfide bond" evidence="15">
    <location>
        <begin position="73"/>
        <end position="83"/>
    </location>
</feature>
<evidence type="ECO:0000256" key="10">
    <source>
        <dbReference type="ARBA" id="ARBA00023002"/>
    </source>
</evidence>
<organism evidence="18 19">
    <name type="scientific">Pitta sordida</name>
    <name type="common">Hooded pitta</name>
    <dbReference type="NCBI Taxonomy" id="9163"/>
    <lineage>
        <taxon>Eukaryota</taxon>
        <taxon>Metazoa</taxon>
        <taxon>Chordata</taxon>
        <taxon>Craniata</taxon>
        <taxon>Vertebrata</taxon>
        <taxon>Euteleostomi</taxon>
        <taxon>Archelosauria</taxon>
        <taxon>Archosauria</taxon>
        <taxon>Dinosauria</taxon>
        <taxon>Saurischia</taxon>
        <taxon>Theropoda</taxon>
        <taxon>Coelurosauria</taxon>
        <taxon>Aves</taxon>
        <taxon>Neognathae</taxon>
        <taxon>Neoaves</taxon>
        <taxon>Telluraves</taxon>
        <taxon>Australaves</taxon>
        <taxon>Passeriformes</taxon>
        <taxon>Pittidae</taxon>
        <taxon>Pitta</taxon>
    </lineage>
</organism>
<evidence type="ECO:0000256" key="4">
    <source>
        <dbReference type="ARBA" id="ARBA00022477"/>
    </source>
</evidence>
<evidence type="ECO:0000256" key="7">
    <source>
        <dbReference type="ARBA" id="ARBA00022729"/>
    </source>
</evidence>
<keyword evidence="11 16" id="KW-0186">Copper</keyword>
<dbReference type="EC" id="1.4.3.13" evidence="16"/>
<comment type="function">
    <text evidence="16">Mediates the post-translational oxidative deamination of lysine residues on target proteins leading to the formation of deaminated lysine (allysine).</text>
</comment>
<feature type="non-terminal residue" evidence="18">
    <location>
        <position position="1"/>
    </location>
</feature>
<dbReference type="PANTHER" id="PTHR45817:SF2">
    <property type="entry name" value="LYSYL OXIDASE HOMOLOG 3"/>
    <property type="match status" value="1"/>
</dbReference>
<keyword evidence="6 16" id="KW-0479">Metal-binding</keyword>
<name>A0A851F3H0_PITSO</name>
<proteinExistence type="inferred from homology"/>
<evidence type="ECO:0000313" key="19">
    <source>
        <dbReference type="Proteomes" id="UP000633448"/>
    </source>
</evidence>
<accession>A0A851F3H0</accession>
<evidence type="ECO:0000256" key="8">
    <source>
        <dbReference type="ARBA" id="ARBA00022737"/>
    </source>
</evidence>
<keyword evidence="9 16" id="KW-0801">TPQ</keyword>
<evidence type="ECO:0000256" key="15">
    <source>
        <dbReference type="PROSITE-ProRule" id="PRU00196"/>
    </source>
</evidence>
<feature type="disulfide bond" evidence="15">
    <location>
        <begin position="29"/>
        <end position="93"/>
    </location>
</feature>
<dbReference type="FunFam" id="3.10.250.10:FF:000001">
    <property type="entry name" value="Lysyl oxidase 4 isoform X1"/>
    <property type="match status" value="2"/>
</dbReference>
<dbReference type="GO" id="GO:0004720">
    <property type="term" value="F:protein-lysine 6-oxidase activity"/>
    <property type="evidence" value="ECO:0007669"/>
    <property type="project" value="UniProtKB-UniRule"/>
</dbReference>
<dbReference type="SMART" id="SM00202">
    <property type="entry name" value="SR"/>
    <property type="match status" value="3"/>
</dbReference>
<protein>
    <recommendedName>
        <fullName evidence="16">Lysyl oxidase homolog</fullName>
        <ecNumber evidence="16">1.4.3.13</ecNumber>
    </recommendedName>
</protein>
<dbReference type="AlphaFoldDB" id="A0A851F3H0"/>
<dbReference type="Pfam" id="PF01186">
    <property type="entry name" value="Lysyl_oxidase"/>
    <property type="match status" value="1"/>
</dbReference>
<dbReference type="SUPFAM" id="SSF56487">
    <property type="entry name" value="SRCR-like"/>
    <property type="match status" value="4"/>
</dbReference>
<evidence type="ECO:0000256" key="12">
    <source>
        <dbReference type="ARBA" id="ARBA00023157"/>
    </source>
</evidence>
<evidence type="ECO:0000256" key="14">
    <source>
        <dbReference type="ARBA" id="ARBA00047861"/>
    </source>
</evidence>
<comment type="caution">
    <text evidence="18">The sequence shown here is derived from an EMBL/GenBank/DDBJ whole genome shotgun (WGS) entry which is preliminary data.</text>
</comment>
<keyword evidence="13" id="KW-0325">Glycoprotein</keyword>
<dbReference type="Gene3D" id="3.10.250.10">
    <property type="entry name" value="SRCR-like domain"/>
    <property type="match status" value="4"/>
</dbReference>
<feature type="disulfide bond" evidence="15">
    <location>
        <begin position="281"/>
        <end position="342"/>
    </location>
</feature>
<keyword evidence="10 16" id="KW-0560">Oxidoreductase</keyword>
<dbReference type="InterPro" id="IPR001190">
    <property type="entry name" value="SRCR"/>
</dbReference>
<feature type="disulfide bond" evidence="15">
    <location>
        <begin position="268"/>
        <end position="332"/>
    </location>
</feature>
<dbReference type="GO" id="GO:0030199">
    <property type="term" value="P:collagen fibril organization"/>
    <property type="evidence" value="ECO:0007669"/>
    <property type="project" value="TreeGrafter"/>
</dbReference>
<evidence type="ECO:0000256" key="13">
    <source>
        <dbReference type="ARBA" id="ARBA00023180"/>
    </source>
</evidence>
<feature type="non-terminal residue" evidence="18">
    <location>
        <position position="545"/>
    </location>
</feature>
<dbReference type="EMBL" id="WEKX01006094">
    <property type="protein sequence ID" value="NWI87143.1"/>
    <property type="molecule type" value="Genomic_DNA"/>
</dbReference>
<dbReference type="PRINTS" id="PR00074">
    <property type="entry name" value="LYSYLOXIDASE"/>
</dbReference>
<evidence type="ECO:0000259" key="17">
    <source>
        <dbReference type="PROSITE" id="PS50287"/>
    </source>
</evidence>
<keyword evidence="12 15" id="KW-1015">Disulfide bond</keyword>
<feature type="disulfide bond" evidence="15">
    <location>
        <begin position="430"/>
        <end position="440"/>
    </location>
</feature>
<dbReference type="GO" id="GO:0006954">
    <property type="term" value="P:inflammatory response"/>
    <property type="evidence" value="ECO:0007669"/>
    <property type="project" value="TreeGrafter"/>
</dbReference>
<reference evidence="18" key="1">
    <citation type="submission" date="2019-10" db="EMBL/GenBank/DDBJ databases">
        <title>Bird 10,000 Genomes (B10K) Project - Family phase.</title>
        <authorList>
            <person name="Zhang G."/>
        </authorList>
    </citation>
    <scope>NUCLEOTIDE SEQUENCE</scope>
    <source>
        <strain evidence="18">B10K-DU-002-53</strain>
        <tissue evidence="18">Muscle</tissue>
    </source>
</reference>
<dbReference type="InterPro" id="IPR050912">
    <property type="entry name" value="LOX-like_protein"/>
</dbReference>